<evidence type="ECO:0000313" key="1">
    <source>
        <dbReference type="EMBL" id="MBR7619575.1"/>
    </source>
</evidence>
<evidence type="ECO:0008006" key="3">
    <source>
        <dbReference type="Google" id="ProtNLM"/>
    </source>
</evidence>
<keyword evidence="2" id="KW-1185">Reference proteome</keyword>
<sequence>MKRVILPALRLEGFVRGRGRDLLRLHGPIVHRLYFQVSSFGDRQFCTTVCANLVAAHDFPTLSPGFRLKRDTDGGDLWLPSSSPAEAERSTQVLLSSIMAEALPWLEGLTTPEGYARLRETVEHRRDHHQCFEAAIAWALAGDEDKADRNLHAAINLYQVDGRVWCEAYIVRAEALRSALSKGQAAALLADWDLARRPAQGIRT</sequence>
<reference evidence="1" key="1">
    <citation type="submission" date="2021-04" db="EMBL/GenBank/DDBJ databases">
        <title>Draft genome assembly of strain Phenylobacterium sp. 20VBR1 using MiniION and Illumina platforms.</title>
        <authorList>
            <person name="Thomas F.A."/>
            <person name="Krishnan K.P."/>
            <person name="Sinha R.K."/>
        </authorList>
    </citation>
    <scope>NUCLEOTIDE SEQUENCE</scope>
    <source>
        <strain evidence="1">20VBR1</strain>
    </source>
</reference>
<dbReference type="Proteomes" id="UP000622580">
    <property type="component" value="Unassembled WGS sequence"/>
</dbReference>
<evidence type="ECO:0000313" key="2">
    <source>
        <dbReference type="Proteomes" id="UP000622580"/>
    </source>
</evidence>
<comment type="caution">
    <text evidence="1">The sequence shown here is derived from an EMBL/GenBank/DDBJ whole genome shotgun (WGS) entry which is preliminary data.</text>
</comment>
<dbReference type="RefSeq" id="WP_215339921.1">
    <property type="nucleotide sequence ID" value="NZ_JAGSGD010000001.1"/>
</dbReference>
<proteinExistence type="predicted"/>
<gene>
    <name evidence="1" type="ORF">JKL49_09265</name>
</gene>
<accession>A0A941HWI9</accession>
<dbReference type="EMBL" id="JAGSGD010000001">
    <property type="protein sequence ID" value="MBR7619575.1"/>
    <property type="molecule type" value="Genomic_DNA"/>
</dbReference>
<protein>
    <recommendedName>
        <fullName evidence="3">DUF4304 domain-containing protein</fullName>
    </recommendedName>
</protein>
<name>A0A941HWI9_9CAUL</name>
<organism evidence="1 2">
    <name type="scientific">Phenylobacterium glaciei</name>
    <dbReference type="NCBI Taxonomy" id="2803784"/>
    <lineage>
        <taxon>Bacteria</taxon>
        <taxon>Pseudomonadati</taxon>
        <taxon>Pseudomonadota</taxon>
        <taxon>Alphaproteobacteria</taxon>
        <taxon>Caulobacterales</taxon>
        <taxon>Caulobacteraceae</taxon>
        <taxon>Phenylobacterium</taxon>
    </lineage>
</organism>
<dbReference type="AlphaFoldDB" id="A0A941HWI9"/>